<feature type="compositionally biased region" description="Polar residues" evidence="6">
    <location>
        <begin position="2877"/>
        <end position="2904"/>
    </location>
</feature>
<evidence type="ECO:0000313" key="8">
    <source>
        <dbReference type="EMBL" id="CAG9335550.1"/>
    </source>
</evidence>
<dbReference type="EMBL" id="CAJZBQ010000062">
    <property type="protein sequence ID" value="CAG9335550.1"/>
    <property type="molecule type" value="Genomic_DNA"/>
</dbReference>
<keyword evidence="4" id="KW-0969">Cilium</keyword>
<dbReference type="Pfam" id="PF22544">
    <property type="entry name" value="HYDIN_VesB_CFA65-like_Ig"/>
    <property type="match status" value="1"/>
</dbReference>
<evidence type="ECO:0000313" key="9">
    <source>
        <dbReference type="Proteomes" id="UP001162131"/>
    </source>
</evidence>
<reference evidence="8" key="1">
    <citation type="submission" date="2021-09" db="EMBL/GenBank/DDBJ databases">
        <authorList>
            <consortium name="AG Swart"/>
            <person name="Singh M."/>
            <person name="Singh A."/>
            <person name="Seah K."/>
            <person name="Emmerich C."/>
        </authorList>
    </citation>
    <scope>NUCLEOTIDE SEQUENCE</scope>
    <source>
        <strain evidence="8">ATCC30299</strain>
    </source>
</reference>
<dbReference type="PROSITE" id="PS50021">
    <property type="entry name" value="CH"/>
    <property type="match status" value="1"/>
</dbReference>
<feature type="region of interest" description="Disordered" evidence="6">
    <location>
        <begin position="1413"/>
        <end position="1435"/>
    </location>
</feature>
<evidence type="ECO:0000259" key="7">
    <source>
        <dbReference type="PROSITE" id="PS50021"/>
    </source>
</evidence>
<dbReference type="Gene3D" id="1.10.418.10">
    <property type="entry name" value="Calponin-like domain"/>
    <property type="match status" value="1"/>
</dbReference>
<evidence type="ECO:0000256" key="2">
    <source>
        <dbReference type="ARBA" id="ARBA00004496"/>
    </source>
</evidence>
<dbReference type="Gene3D" id="2.60.40.10">
    <property type="entry name" value="Immunoglobulins"/>
    <property type="match status" value="7"/>
</dbReference>
<dbReference type="GO" id="GO:0005737">
    <property type="term" value="C:cytoplasm"/>
    <property type="evidence" value="ECO:0007669"/>
    <property type="project" value="UniProtKB-SubCell"/>
</dbReference>
<dbReference type="InterPro" id="IPR058952">
    <property type="entry name" value="Ig_CFAP47"/>
</dbReference>
<keyword evidence="9" id="KW-1185">Reference proteome</keyword>
<dbReference type="Proteomes" id="UP001162131">
    <property type="component" value="Unassembled WGS sequence"/>
</dbReference>
<keyword evidence="5" id="KW-0966">Cell projection</keyword>
<proteinExistence type="predicted"/>
<dbReference type="Pfam" id="PF23277">
    <property type="entry name" value="Ig_Dlec1_1"/>
    <property type="match status" value="1"/>
</dbReference>
<protein>
    <recommendedName>
        <fullName evidence="7">Calponin-homology (CH) domain-containing protein</fullName>
    </recommendedName>
</protein>
<keyword evidence="3" id="KW-0963">Cytoplasm</keyword>
<feature type="compositionally biased region" description="Polar residues" evidence="6">
    <location>
        <begin position="2087"/>
        <end position="2115"/>
    </location>
</feature>
<dbReference type="PANTHER" id="PTHR45912:SF3">
    <property type="entry name" value="CILIA- AND FLAGELLA-ASSOCIATED PROTEIN 47"/>
    <property type="match status" value="1"/>
</dbReference>
<comment type="caution">
    <text evidence="8">The sequence shown here is derived from an EMBL/GenBank/DDBJ whole genome shotgun (WGS) entry which is preliminary data.</text>
</comment>
<feature type="compositionally biased region" description="Polar residues" evidence="6">
    <location>
        <begin position="2065"/>
        <end position="2080"/>
    </location>
</feature>
<organism evidence="8 9">
    <name type="scientific">Blepharisma stoltei</name>
    <dbReference type="NCBI Taxonomy" id="1481888"/>
    <lineage>
        <taxon>Eukaryota</taxon>
        <taxon>Sar</taxon>
        <taxon>Alveolata</taxon>
        <taxon>Ciliophora</taxon>
        <taxon>Postciliodesmatophora</taxon>
        <taxon>Heterotrichea</taxon>
        <taxon>Heterotrichida</taxon>
        <taxon>Blepharismidae</taxon>
        <taxon>Blepharisma</taxon>
    </lineage>
</organism>
<feature type="domain" description="Calponin-homology (CH)" evidence="7">
    <location>
        <begin position="1632"/>
        <end position="1742"/>
    </location>
</feature>
<dbReference type="InterPro" id="IPR056343">
    <property type="entry name" value="CFAP47_dom"/>
</dbReference>
<dbReference type="InterPro" id="IPR036872">
    <property type="entry name" value="CH_dom_sf"/>
</dbReference>
<feature type="region of interest" description="Disordered" evidence="6">
    <location>
        <begin position="1886"/>
        <end position="1909"/>
    </location>
</feature>
<dbReference type="SUPFAM" id="SSF47576">
    <property type="entry name" value="Calponin-homology domain, CH-domain"/>
    <property type="match status" value="1"/>
</dbReference>
<sequence length="2904" mass="327480">MSVLWTPKTLTSKSLTKKKDQKDIRLTKSEPLEIFPPEIVFKDIEPDQTYEVTVSVRNLCSVVRRIRFIPPKTSKFLAEYETLGAIAGGTQTNIVISFETDHVADFHDEMTIISEDSTYTLLLHAYQPSPEIAFEPFINLGLTSVYKSKSTLILFRNEGSRQGKISLNYDKNISPELVIEPENFTLDPRNEIDIKFTYTPREVGVFRCPVEVNVEGQEKIRHIDVNGTCVEHQMSIVAANVDKLNSDSDIGLGNNMAVTTNLNFGHMYHGEMKSLDSYLVNNGPVKVHFSIRFILGSEEEAESDQLVYTPQEQAKQELKRVMKAEPSHGIVDAYSQLHILFTCHSKVLDKVKGHSSNMMENGNAASGDMNASYIVDNMINYFYTAIFNFQELDSKLPLQLQATAVIPNIKVSQNAVFFPQCAVNDRRDVLVKIENMNDELSVDFSFNQVSQFSVDPAKGVLLPLQSKSINFSFIPKNLGIFHSVMTLHFIKEAYKVPIHLYGKSTGISEKGKEIRGPESTVKDFEPARKYVSESDLANMHKTKVKTEGDTLKTDYSLQMDQAILQDFVKKQYVDFLRTQRKERLAKEKQNELQRTGKIVPLTKEEMEKDPDLGISRDLLKEPMLSLPNASDQLFVNKQIGLYENSHSNDNMHDPDRAIKNVRKKAIDRKKFKEVPYSLTPTKQVEIRECSKKLSAEELQFISAGPKNLDFGKVVMNSPSFKWFSIANDLKHNIFVELVSAVSEINTMEPNSLVIPPGLKGGFKLGLLSSRAQELEGIVTYKINGEHTFNFRIIAKVEPAELRISKNYLKFVFDDDNMEESLCEKLFVENGCNADTRFAWVVPPNSNFEVEPLEDLVEAGKTRPVIVKFTPSIGANRNDEENLVMKVQNGEKCTLRCKGEFTEAKCQFLQKQLDFEVVAVGIKHEKSVTIKNLLRSTAIYHIKKCPTEITVTPTRGKISGDGRANLKIEFCSFEEQELHGELEVLIRGGKPLVLSIHASAIIPKVYIQEPEIDFGGVTYKCSAYRKFTVVNESPIACVLYISLQEHPEFEVSLPADHLGEGECESTVLMGAASDRGNPFVLRDEHDELEDIKMEAGMQEEDDSEEEEEEVARTFRLNLHPSTSITLQLKFTPSDTETYLFDLPVMMAGVNETLKSLTRPVSGEGLQPKFLIEPAIVDFKKKYITAGEKSFPDYKDVIFSNPDIYPLRWKLDTSTIDSTKIFTIRPLEGYLEPAASVTVRASFNPNQAIDYEEKINLFIDNSTEPYLTLTLRGEGSIPRISFDRRYVILPITPLGISSKSIFKINNEGYQNVELKYRLPKDAGRIPLQLNFPDGQTLGSTKQKIPVEVIFNSDRALSFTANLDFFDNEGNKFTIAISGTADNCLFTSFPFIQSHQEDIRFNVDENGAMKLEFEEVSDGDEASGRWGTGGPAGAPRTSAASSVYSRSAKSIVGYQPVPQFLLEKGLDHLNRWLNHSVLSSTINKFPDDFVNQHGAPLYELVFALSGKYPPGQVKNPNSLAPKELARQLFKQYDDLIEYLKRNGAMLNTLRPEFLLSQNDFARFLKSTPLELQLRPKQIQHRWPYLSMDSWTTLIFQIVKLYLLNRVTPKSFKNLPGMNPEEANIDAGMTSSNIYSVSECILLKWLSYHYECIHPHTPKKISNFESDLSDGTVISSVIQSHIGNVKALGNIKVNPNSEEQRSQNCEKVIAGLSEIGLPTHFTANDLVRPSAREALLFVLQLYQGLPHYIPKCKIIFSCPLSEKIVKNIELTNPSNKSVNYWVRIEGSSDYTFEAQESITLPSKSTVQFPVTFQSRVTVPVQKAKLSFTNRTTDGGAQGAALVFELISDVKAPINVMQIDFETPLYKLFNKEVEIKNNYSQEAEFVIQLNPIEDAPKKPPANKKKGPPEPPPLQFPPAFYIKNEKVKVKKNSVSFIGVQFLPFEMKTHKAELILCDEKVGEIHYLLVANVSMPESQLITMKQEMGDSMQVVVPLKSKNEQLEFAKSKCRERYQASHKTRERDTLNEIFKKLHTEDTNVYDIVLSSPFFGGPNTISLTEFSKSKGGKGGLDTSQVSDVSKQEISLQRSKKTPSRSSHTSQAPAGNSSSGQDAQNKLQLSFSPKTPGEYPCFVTLTSTRKTDIRIYEIVVAVKPKKNVVTLEMTAPARGEVKQDIPIINNSDKDWPVKVSLTQDAKEFSVSKDFVVRRKSTGYCPLVFKPIWTCDVKGKLLLDIPLTGDLYEFNLRGIGEEPNAEEHMTIDCKVKETYYQLIPIMNPNDFPVVYKVESDLVIASGDPQIQVPAKTKGQYELQVKPIQSGMYSGAITFYDNQGKFYWYTLEVRAQEPEPEDEKILMTQCRKAVELKLTVYNPYPENTTFEVNIQGHGLMGDNMFYVAAKELGTYELLYSPLLPGESYGTISFVSEKTGEFWYKLKLIALPPEPFELEIFECELGKSETQHIALENPTNEEVILDYSCSNPLNFELVPERIILPPYETIEATVKYSPSTLKHVETGEIKLSSKALGDWIFKLRGKGRPPTLMEPLEIAATIGETSSTQITFKNPFRENITISIALEASENVFQLLVRKNKYAIGPLGSLLIPVAFIPTSMDEHTAVLLVSITDELTWRYPLKGITENASTRIDYSFKTKCRTSLEMPLNIVLNDLVDLTEEENFTNEINVIDQAVKHFVDKSLQIETHKNIISSPAEALEFSVKFEPLRPFKTQVELLIYKGSGGRWKYNIMLEALDPDIDDTINIESQINKTTSIAFKLTNQFKAFAEFEAFFTPESDSCFAIQPNQGILEPYGREGTTFIVSFTPVEYGAPKVGKLVIQTEDMMWTYLVKGSHPRYQPPEASGGRIDNRLQRSIQPQQSSKKNFIKKNIKGLSPTRSKMESSMKSLSPTRKAPSQQRITEI</sequence>
<dbReference type="Pfam" id="PF24529">
    <property type="entry name" value="CFAP47"/>
    <property type="match status" value="1"/>
</dbReference>
<accession>A0AAU9KE31</accession>
<evidence type="ECO:0000256" key="1">
    <source>
        <dbReference type="ARBA" id="ARBA00004138"/>
    </source>
</evidence>
<evidence type="ECO:0000256" key="5">
    <source>
        <dbReference type="ARBA" id="ARBA00023273"/>
    </source>
</evidence>
<dbReference type="InterPro" id="IPR059041">
    <property type="entry name" value="Ig_DLEC1_1"/>
</dbReference>
<dbReference type="Pfam" id="PF00307">
    <property type="entry name" value="CH"/>
    <property type="match status" value="1"/>
</dbReference>
<evidence type="ECO:0000256" key="4">
    <source>
        <dbReference type="ARBA" id="ARBA00023069"/>
    </source>
</evidence>
<feature type="region of interest" description="Disordered" evidence="6">
    <location>
        <begin position="2054"/>
        <end position="2115"/>
    </location>
</feature>
<dbReference type="SMART" id="SM00033">
    <property type="entry name" value="CH"/>
    <property type="match status" value="1"/>
</dbReference>
<dbReference type="InterPro" id="IPR053879">
    <property type="entry name" value="HYDIN_VesB_CFA65-like_Ig"/>
</dbReference>
<feature type="region of interest" description="Disordered" evidence="6">
    <location>
        <begin position="2838"/>
        <end position="2904"/>
    </location>
</feature>
<evidence type="ECO:0000256" key="3">
    <source>
        <dbReference type="ARBA" id="ARBA00022490"/>
    </source>
</evidence>
<dbReference type="PANTHER" id="PTHR45912">
    <property type="entry name" value="CILIA- AND FLAGELLA-ASSOCIATED PROTEIN 47"/>
    <property type="match status" value="1"/>
</dbReference>
<dbReference type="InterPro" id="IPR013783">
    <property type="entry name" value="Ig-like_fold"/>
</dbReference>
<name>A0AAU9KE31_9CILI</name>
<dbReference type="Pfam" id="PF26579">
    <property type="entry name" value="Ig_CFAP47"/>
    <property type="match status" value="1"/>
</dbReference>
<gene>
    <name evidence="8" type="ORF">BSTOLATCC_MIC64016</name>
</gene>
<dbReference type="CDD" id="cd21218">
    <property type="entry name" value="CH_PLS_FIM_rpt2"/>
    <property type="match status" value="1"/>
</dbReference>
<evidence type="ECO:0000256" key="6">
    <source>
        <dbReference type="SAM" id="MobiDB-lite"/>
    </source>
</evidence>
<dbReference type="GO" id="GO:0005929">
    <property type="term" value="C:cilium"/>
    <property type="evidence" value="ECO:0007669"/>
    <property type="project" value="UniProtKB-SubCell"/>
</dbReference>
<dbReference type="InterPro" id="IPR001715">
    <property type="entry name" value="CH_dom"/>
</dbReference>
<comment type="subcellular location">
    <subcellularLocation>
        <location evidence="1">Cell projection</location>
        <location evidence="1">Cilium</location>
    </subcellularLocation>
    <subcellularLocation>
        <location evidence="2">Cytoplasm</location>
    </subcellularLocation>
</comment>
<dbReference type="GO" id="GO:0060271">
    <property type="term" value="P:cilium assembly"/>
    <property type="evidence" value="ECO:0007669"/>
    <property type="project" value="TreeGrafter"/>
</dbReference>